<keyword evidence="5" id="KW-0378">Hydrolase</keyword>
<evidence type="ECO:0000256" key="7">
    <source>
        <dbReference type="ARBA" id="ARBA00023016"/>
    </source>
</evidence>
<gene>
    <name evidence="8" type="ORF">DRW42_23470</name>
</gene>
<dbReference type="Proteomes" id="UP000252081">
    <property type="component" value="Unassembled WGS sequence"/>
</dbReference>
<dbReference type="InterPro" id="IPR012933">
    <property type="entry name" value="HicA_mRNA_interferase"/>
</dbReference>
<evidence type="ECO:0000256" key="4">
    <source>
        <dbReference type="ARBA" id="ARBA00022759"/>
    </source>
</evidence>
<organism evidence="8 9">
    <name type="scientific">Pedobacter miscanthi</name>
    <dbReference type="NCBI Taxonomy" id="2259170"/>
    <lineage>
        <taxon>Bacteria</taxon>
        <taxon>Pseudomonadati</taxon>
        <taxon>Bacteroidota</taxon>
        <taxon>Sphingobacteriia</taxon>
        <taxon>Sphingobacteriales</taxon>
        <taxon>Sphingobacteriaceae</taxon>
        <taxon>Pedobacter</taxon>
    </lineage>
</organism>
<keyword evidence="9" id="KW-1185">Reference proteome</keyword>
<keyword evidence="4" id="KW-0255">Endonuclease</keyword>
<reference evidence="8 9" key="1">
    <citation type="submission" date="2018-07" db="EMBL/GenBank/DDBJ databases">
        <title>A draft genome of a endophytic bacteria, a new species of Pedobacter.</title>
        <authorList>
            <person name="Zhang Z.D."/>
            <person name="Chen Z.J."/>
        </authorList>
    </citation>
    <scope>NUCLEOTIDE SEQUENCE [LARGE SCALE GENOMIC DNA]</scope>
    <source>
        <strain evidence="8 9">RS10</strain>
    </source>
</reference>
<name>A0A366KN34_9SPHI</name>
<evidence type="ECO:0000256" key="2">
    <source>
        <dbReference type="ARBA" id="ARBA00022649"/>
    </source>
</evidence>
<protein>
    <recommendedName>
        <fullName evidence="10">Type II toxin-antitoxin system HicA family toxin</fullName>
    </recommendedName>
</protein>
<comment type="caution">
    <text evidence="8">The sequence shown here is derived from an EMBL/GenBank/DDBJ whole genome shotgun (WGS) entry which is preliminary data.</text>
</comment>
<dbReference type="AlphaFoldDB" id="A0A366KN34"/>
<evidence type="ECO:0000256" key="1">
    <source>
        <dbReference type="ARBA" id="ARBA00006620"/>
    </source>
</evidence>
<sequence>MKWSELKRKLKSAGYEFLRDAKGSHEVWHHPERPGSEIIIANHPSKEIGTGLAQKILKQAGLK</sequence>
<dbReference type="GO" id="GO:0004519">
    <property type="term" value="F:endonuclease activity"/>
    <property type="evidence" value="ECO:0007669"/>
    <property type="project" value="UniProtKB-KW"/>
</dbReference>
<evidence type="ECO:0008006" key="10">
    <source>
        <dbReference type="Google" id="ProtNLM"/>
    </source>
</evidence>
<keyword evidence="6" id="KW-0694">RNA-binding</keyword>
<keyword evidence="2" id="KW-1277">Toxin-antitoxin system</keyword>
<comment type="similarity">
    <text evidence="1">Belongs to the HicA mRNA interferase family.</text>
</comment>
<dbReference type="EMBL" id="QNQU01000026">
    <property type="protein sequence ID" value="RBQ03091.1"/>
    <property type="molecule type" value="Genomic_DNA"/>
</dbReference>
<dbReference type="GO" id="GO:0016787">
    <property type="term" value="F:hydrolase activity"/>
    <property type="evidence" value="ECO:0007669"/>
    <property type="project" value="UniProtKB-KW"/>
</dbReference>
<keyword evidence="7" id="KW-0346">Stress response</keyword>
<dbReference type="GO" id="GO:0003729">
    <property type="term" value="F:mRNA binding"/>
    <property type="evidence" value="ECO:0007669"/>
    <property type="project" value="InterPro"/>
</dbReference>
<evidence type="ECO:0000256" key="6">
    <source>
        <dbReference type="ARBA" id="ARBA00022884"/>
    </source>
</evidence>
<evidence type="ECO:0000256" key="5">
    <source>
        <dbReference type="ARBA" id="ARBA00022801"/>
    </source>
</evidence>
<evidence type="ECO:0000313" key="9">
    <source>
        <dbReference type="Proteomes" id="UP000252081"/>
    </source>
</evidence>
<dbReference type="Gene3D" id="3.30.920.30">
    <property type="entry name" value="Hypothetical protein"/>
    <property type="match status" value="1"/>
</dbReference>
<dbReference type="OrthoDB" id="9798547at2"/>
<keyword evidence="3" id="KW-0540">Nuclease</keyword>
<dbReference type="InterPro" id="IPR038570">
    <property type="entry name" value="HicA_sf"/>
</dbReference>
<dbReference type="SUPFAM" id="SSF54786">
    <property type="entry name" value="YcfA/nrd intein domain"/>
    <property type="match status" value="1"/>
</dbReference>
<evidence type="ECO:0000313" key="8">
    <source>
        <dbReference type="EMBL" id="RBQ03091.1"/>
    </source>
</evidence>
<accession>A0A366KN34</accession>
<dbReference type="RefSeq" id="WP_113951353.1">
    <property type="nucleotide sequence ID" value="NZ_QNQU01000026.1"/>
</dbReference>
<evidence type="ECO:0000256" key="3">
    <source>
        <dbReference type="ARBA" id="ARBA00022722"/>
    </source>
</evidence>
<proteinExistence type="inferred from homology"/>
<dbReference type="Pfam" id="PF07927">
    <property type="entry name" value="HicA_toxin"/>
    <property type="match status" value="1"/>
</dbReference>